<accession>A0A5K7X8T5</accession>
<dbReference type="AlphaFoldDB" id="A0A5K7X8T5"/>
<gene>
    <name evidence="2" type="ORF">PLANPX_2387</name>
</gene>
<reference evidence="3" key="1">
    <citation type="submission" date="2019-10" db="EMBL/GenBank/DDBJ databases">
        <title>Lacipirellula parvula gen. nov., sp. nov., representing a lineage of planctomycetes widespread in freshwater anoxic habitats, and description of the family Lacipirellulaceae.</title>
        <authorList>
            <person name="Dedysh S.N."/>
            <person name="Kulichevskaya I.S."/>
            <person name="Beletsky A.V."/>
            <person name="Rakitin A.L."/>
            <person name="Mardanov A.V."/>
            <person name="Ivanova A.A."/>
            <person name="Saltykova V.X."/>
            <person name="Rijpstra W.I.C."/>
            <person name="Sinninghe Damste J.S."/>
            <person name="Ravin N.V."/>
        </authorList>
    </citation>
    <scope>NUCLEOTIDE SEQUENCE [LARGE SCALE GENOMIC DNA]</scope>
    <source>
        <strain evidence="3">PX69</strain>
    </source>
</reference>
<evidence type="ECO:0000259" key="1">
    <source>
        <dbReference type="Pfam" id="PF12728"/>
    </source>
</evidence>
<organism evidence="2 3">
    <name type="scientific">Lacipirellula parvula</name>
    <dbReference type="NCBI Taxonomy" id="2650471"/>
    <lineage>
        <taxon>Bacteria</taxon>
        <taxon>Pseudomonadati</taxon>
        <taxon>Planctomycetota</taxon>
        <taxon>Planctomycetia</taxon>
        <taxon>Pirellulales</taxon>
        <taxon>Lacipirellulaceae</taxon>
        <taxon>Lacipirellula</taxon>
    </lineage>
</organism>
<keyword evidence="3" id="KW-1185">Reference proteome</keyword>
<dbReference type="NCBIfam" id="TIGR01764">
    <property type="entry name" value="excise"/>
    <property type="match status" value="1"/>
</dbReference>
<proteinExistence type="predicted"/>
<protein>
    <recommendedName>
        <fullName evidence="1">Helix-turn-helix domain-containing protein</fullName>
    </recommendedName>
</protein>
<dbReference type="EMBL" id="AP021861">
    <property type="protein sequence ID" value="BBO32775.1"/>
    <property type="molecule type" value="Genomic_DNA"/>
</dbReference>
<dbReference type="GO" id="GO:0003677">
    <property type="term" value="F:DNA binding"/>
    <property type="evidence" value="ECO:0007669"/>
    <property type="project" value="InterPro"/>
</dbReference>
<dbReference type="InterPro" id="IPR041657">
    <property type="entry name" value="HTH_17"/>
</dbReference>
<evidence type="ECO:0000313" key="2">
    <source>
        <dbReference type="EMBL" id="BBO32775.1"/>
    </source>
</evidence>
<dbReference type="InterPro" id="IPR009061">
    <property type="entry name" value="DNA-bd_dom_put_sf"/>
</dbReference>
<dbReference type="Proteomes" id="UP000326837">
    <property type="component" value="Chromosome"/>
</dbReference>
<feature type="domain" description="Helix-turn-helix" evidence="1">
    <location>
        <begin position="112"/>
        <end position="156"/>
    </location>
</feature>
<dbReference type="KEGG" id="lpav:PLANPX_2387"/>
<name>A0A5K7X8T5_9BACT</name>
<dbReference type="InterPro" id="IPR010093">
    <property type="entry name" value="SinI_DNA-bd"/>
</dbReference>
<evidence type="ECO:0000313" key="3">
    <source>
        <dbReference type="Proteomes" id="UP000326837"/>
    </source>
</evidence>
<dbReference type="SUPFAM" id="SSF46955">
    <property type="entry name" value="Putative DNA-binding domain"/>
    <property type="match status" value="1"/>
</dbReference>
<dbReference type="RefSeq" id="WP_198421875.1">
    <property type="nucleotide sequence ID" value="NZ_AP021861.1"/>
</dbReference>
<sequence length="171" mass="18903">MSISTKCFPCLMIAPRRRNQRSDTRPTTGTLSPKLSSILYLSDGSALSTRNRLRAGGKSIVAVKAFLISMMPSELTLMIEDRVRHYLRLTGEPTAAALVLSESLQAGALKEMLTVEQAAARLGVHVSTIRKRIRDGSLPHQRVGRSIRIKAADLDRPEVPKRKFRNLKLAA</sequence>
<dbReference type="Pfam" id="PF12728">
    <property type="entry name" value="HTH_17"/>
    <property type="match status" value="1"/>
</dbReference>